<evidence type="ECO:0000313" key="6">
    <source>
        <dbReference type="Proteomes" id="UP000256220"/>
    </source>
</evidence>
<dbReference type="AlphaFoldDB" id="A0A2P2FY89"/>
<dbReference type="PROSITE" id="PS51118">
    <property type="entry name" value="HTH_HXLR"/>
    <property type="match status" value="1"/>
</dbReference>
<dbReference type="SUPFAM" id="SSF46785">
    <property type="entry name" value="Winged helix' DNA-binding domain"/>
    <property type="match status" value="1"/>
</dbReference>
<dbReference type="InterPro" id="IPR036388">
    <property type="entry name" value="WH-like_DNA-bd_sf"/>
</dbReference>
<evidence type="ECO:0000313" key="5">
    <source>
        <dbReference type="EMBL" id="KFU81696.1"/>
    </source>
</evidence>
<feature type="domain" description="HTH hxlR-type" evidence="4">
    <location>
        <begin position="18"/>
        <end position="113"/>
    </location>
</feature>
<name>A0A2P2FY89_AMYLU</name>
<proteinExistence type="predicted"/>
<reference evidence="5 6" key="1">
    <citation type="journal article" date="2014" name="Genome Announc.">
        <title>Draft Genome Sequence of Amycolatopsis lurida NRRL 2430, Producer of the Glycopeptide Family Antibiotic Ristocetin.</title>
        <authorList>
            <person name="Kwun M.J."/>
            <person name="Hong H.J."/>
        </authorList>
    </citation>
    <scope>NUCLEOTIDE SEQUENCE [LARGE SCALE GENOMIC DNA]</scope>
    <source>
        <strain evidence="5 6">NRRL 2430</strain>
    </source>
</reference>
<gene>
    <name evidence="5" type="ORF">BB31_07525</name>
</gene>
<dbReference type="PANTHER" id="PTHR33204">
    <property type="entry name" value="TRANSCRIPTIONAL REGULATOR, MARR FAMILY"/>
    <property type="match status" value="1"/>
</dbReference>
<sequence length="224" mass="23944">MDKVNRHSKSPRTYGQFCALARSLDVVGDRWTLLIVRELLAGPMRFTELKTSLRGIATNLLSERLKTMEANGIVERRLQAAAVAYALTPWGAGLREAMEALGRWGAPLLATGQGDDAFQPRWLTLALPALLRGATSSPPVELGIETDGFLMVLRIDDDGPSAFVPDRVPASVFTAAPDVIVALVAGTIGIEQAVAAGEFRGDFTVLRTAFVTGRGKVSPPTDGD</sequence>
<dbReference type="RefSeq" id="WP_034307602.1">
    <property type="nucleotide sequence ID" value="NZ_JFBM01000005.1"/>
</dbReference>
<dbReference type="GO" id="GO:0003677">
    <property type="term" value="F:DNA binding"/>
    <property type="evidence" value="ECO:0007669"/>
    <property type="project" value="UniProtKB-KW"/>
</dbReference>
<dbReference type="CDD" id="cd00090">
    <property type="entry name" value="HTH_ARSR"/>
    <property type="match status" value="1"/>
</dbReference>
<evidence type="ECO:0000256" key="3">
    <source>
        <dbReference type="ARBA" id="ARBA00023163"/>
    </source>
</evidence>
<organism evidence="5 6">
    <name type="scientific">Amycolatopsis lurida NRRL 2430</name>
    <dbReference type="NCBI Taxonomy" id="1460371"/>
    <lineage>
        <taxon>Bacteria</taxon>
        <taxon>Bacillati</taxon>
        <taxon>Actinomycetota</taxon>
        <taxon>Actinomycetes</taxon>
        <taxon>Pseudonocardiales</taxon>
        <taxon>Pseudonocardiaceae</taxon>
        <taxon>Amycolatopsis</taxon>
    </lineage>
</organism>
<keyword evidence="2" id="KW-0238">DNA-binding</keyword>
<dbReference type="Gene3D" id="1.10.10.10">
    <property type="entry name" value="Winged helix-like DNA-binding domain superfamily/Winged helix DNA-binding domain"/>
    <property type="match status" value="1"/>
</dbReference>
<dbReference type="Pfam" id="PF01638">
    <property type="entry name" value="HxlR"/>
    <property type="match status" value="1"/>
</dbReference>
<dbReference type="Proteomes" id="UP000256220">
    <property type="component" value="Unassembled WGS sequence"/>
</dbReference>
<dbReference type="InterPro" id="IPR002577">
    <property type="entry name" value="HTH_HxlR"/>
</dbReference>
<keyword evidence="3" id="KW-0804">Transcription</keyword>
<comment type="caution">
    <text evidence="5">The sequence shown here is derived from an EMBL/GenBank/DDBJ whole genome shotgun (WGS) entry which is preliminary data.</text>
</comment>
<dbReference type="InterPro" id="IPR036390">
    <property type="entry name" value="WH_DNA-bd_sf"/>
</dbReference>
<accession>A0A2P2FY89</accession>
<dbReference type="PANTHER" id="PTHR33204:SF18">
    <property type="entry name" value="TRANSCRIPTIONAL REGULATORY PROTEIN"/>
    <property type="match status" value="1"/>
</dbReference>
<dbReference type="InterPro" id="IPR011991">
    <property type="entry name" value="ArsR-like_HTH"/>
</dbReference>
<evidence type="ECO:0000256" key="1">
    <source>
        <dbReference type="ARBA" id="ARBA00023015"/>
    </source>
</evidence>
<dbReference type="EMBL" id="JFBM01000005">
    <property type="protein sequence ID" value="KFU81696.1"/>
    <property type="molecule type" value="Genomic_DNA"/>
</dbReference>
<evidence type="ECO:0000256" key="2">
    <source>
        <dbReference type="ARBA" id="ARBA00023125"/>
    </source>
</evidence>
<keyword evidence="6" id="KW-1185">Reference proteome</keyword>
<evidence type="ECO:0000259" key="4">
    <source>
        <dbReference type="PROSITE" id="PS51118"/>
    </source>
</evidence>
<keyword evidence="1" id="KW-0805">Transcription regulation</keyword>
<protein>
    <submittedName>
        <fullName evidence="5">HxlR family transcriptional regulator</fullName>
    </submittedName>
</protein>